<accession>A0A4R7JUU9</accession>
<dbReference type="Pfam" id="PF03259">
    <property type="entry name" value="Robl_LC7"/>
    <property type="match status" value="1"/>
</dbReference>
<evidence type="ECO:0000313" key="4">
    <source>
        <dbReference type="Proteomes" id="UP000295830"/>
    </source>
</evidence>
<proteinExistence type="predicted"/>
<comment type="caution">
    <text evidence="3">The sequence shown here is derived from an EMBL/GenBank/DDBJ whole genome shotgun (WGS) entry which is preliminary data.</text>
</comment>
<name>A0A4R7JUU9_9GAMM</name>
<organism evidence="3 4">
    <name type="scientific">Halospina denitrificans</name>
    <dbReference type="NCBI Taxonomy" id="332522"/>
    <lineage>
        <taxon>Bacteria</taxon>
        <taxon>Pseudomonadati</taxon>
        <taxon>Pseudomonadota</taxon>
        <taxon>Gammaproteobacteria</taxon>
        <taxon>Halospina</taxon>
    </lineage>
</organism>
<dbReference type="SMART" id="SM00960">
    <property type="entry name" value="Robl_LC7"/>
    <property type="match status" value="1"/>
</dbReference>
<dbReference type="SUPFAM" id="SSF103196">
    <property type="entry name" value="Roadblock/LC7 domain"/>
    <property type="match status" value="1"/>
</dbReference>
<protein>
    <recommendedName>
        <fullName evidence="2">Roadblock/LAMTOR2 domain-containing protein</fullName>
    </recommendedName>
</protein>
<evidence type="ECO:0000256" key="1">
    <source>
        <dbReference type="SAM" id="MobiDB-lite"/>
    </source>
</evidence>
<reference evidence="3 4" key="1">
    <citation type="submission" date="2019-03" db="EMBL/GenBank/DDBJ databases">
        <title>Genomic Encyclopedia of Type Strains, Phase IV (KMG-IV): sequencing the most valuable type-strain genomes for metagenomic binning, comparative biology and taxonomic classification.</title>
        <authorList>
            <person name="Goeker M."/>
        </authorList>
    </citation>
    <scope>NUCLEOTIDE SEQUENCE [LARGE SCALE GENOMIC DNA]</scope>
    <source>
        <strain evidence="3 4">DSM 15505</strain>
    </source>
</reference>
<dbReference type="EMBL" id="SOAX01000003">
    <property type="protein sequence ID" value="TDT41646.1"/>
    <property type="molecule type" value="Genomic_DNA"/>
</dbReference>
<evidence type="ECO:0000259" key="2">
    <source>
        <dbReference type="SMART" id="SM00960"/>
    </source>
</evidence>
<dbReference type="Gene3D" id="3.30.450.30">
    <property type="entry name" value="Dynein light chain 2a, cytoplasmic"/>
    <property type="match status" value="1"/>
</dbReference>
<keyword evidence="4" id="KW-1185">Reference proteome</keyword>
<gene>
    <name evidence="3" type="ORF">DES49_1747</name>
</gene>
<dbReference type="InterPro" id="IPR004942">
    <property type="entry name" value="Roadblock/LAMTOR2_dom"/>
</dbReference>
<feature type="domain" description="Roadblock/LAMTOR2" evidence="2">
    <location>
        <begin position="23"/>
        <end position="113"/>
    </location>
</feature>
<dbReference type="RefSeq" id="WP_133736000.1">
    <property type="nucleotide sequence ID" value="NZ_SOAX01000003.1"/>
</dbReference>
<feature type="compositionally biased region" description="Polar residues" evidence="1">
    <location>
        <begin position="1"/>
        <end position="12"/>
    </location>
</feature>
<evidence type="ECO:0000313" key="3">
    <source>
        <dbReference type="EMBL" id="TDT41646.1"/>
    </source>
</evidence>
<sequence>MSASTDSGQNPVKGSAATAATSARGVLRELNASSSDIEASATMTSDGYIIGAVLGKDTDEDRFAAMCASLLALAERAADEIARGEMKQLLIEGSQGLMLLVRAGGDKVLAIAAKPSVNLGRIFLEARKSASKIDELIGNNY</sequence>
<feature type="region of interest" description="Disordered" evidence="1">
    <location>
        <begin position="1"/>
        <end position="20"/>
    </location>
</feature>
<dbReference type="AlphaFoldDB" id="A0A4R7JUU9"/>
<dbReference type="OrthoDB" id="8903298at2"/>
<dbReference type="Proteomes" id="UP000295830">
    <property type="component" value="Unassembled WGS sequence"/>
</dbReference>